<keyword evidence="2" id="KW-1185">Reference proteome</keyword>
<evidence type="ECO:0000313" key="1">
    <source>
        <dbReference type="EMBL" id="TCC50412.1"/>
    </source>
</evidence>
<dbReference type="GO" id="GO:0046982">
    <property type="term" value="F:protein heterodimerization activity"/>
    <property type="evidence" value="ECO:0007669"/>
    <property type="project" value="InterPro"/>
</dbReference>
<dbReference type="Proteomes" id="UP000291144">
    <property type="component" value="Unassembled WGS sequence"/>
</dbReference>
<proteinExistence type="predicted"/>
<reference evidence="1 2" key="1">
    <citation type="submission" date="2019-02" db="EMBL/GenBank/DDBJ databases">
        <title>Kribbella capetownensis sp. nov. and Kribbella speibonae sp. nov., isolated from soil.</title>
        <authorList>
            <person name="Curtis S.M."/>
            <person name="Norton I."/>
            <person name="Everest G.J."/>
            <person name="Meyers P.R."/>
        </authorList>
    </citation>
    <scope>NUCLEOTIDE SEQUENCE [LARGE SCALE GENOMIC DNA]</scope>
    <source>
        <strain evidence="1 2">NRRL B-24813</strain>
    </source>
</reference>
<dbReference type="InterPro" id="IPR009072">
    <property type="entry name" value="Histone-fold"/>
</dbReference>
<dbReference type="InterPro" id="IPR015207">
    <property type="entry name" value="DUF1931"/>
</dbReference>
<dbReference type="Gene3D" id="1.10.20.10">
    <property type="entry name" value="Histone, subunit A"/>
    <property type="match status" value="1"/>
</dbReference>
<comment type="caution">
    <text evidence="1">The sequence shown here is derived from an EMBL/GenBank/DDBJ whole genome shotgun (WGS) entry which is preliminary data.</text>
</comment>
<evidence type="ECO:0000313" key="2">
    <source>
        <dbReference type="Proteomes" id="UP000291144"/>
    </source>
</evidence>
<dbReference type="SUPFAM" id="SSF47113">
    <property type="entry name" value="Histone-fold"/>
    <property type="match status" value="1"/>
</dbReference>
<name>A0A4V2M881_9ACTN</name>
<accession>A0A4V2M881</accession>
<dbReference type="RefSeq" id="WP_131366284.1">
    <property type="nucleotide sequence ID" value="NZ_SJKB01000025.1"/>
</dbReference>
<gene>
    <name evidence="1" type="ORF">E0H73_41860</name>
</gene>
<dbReference type="Pfam" id="PF09123">
    <property type="entry name" value="DUF1931"/>
    <property type="match status" value="1"/>
</dbReference>
<sequence>MCIRRPGRSRWLVGWPLPRGGLCPAPERLGRRRSGSTPATIPRGHLRITKRLQRCIHVFREFDEEIGLQPILAQLTTWPQLLL</sequence>
<organism evidence="1 2">
    <name type="scientific">Kribbella pittospori</name>
    <dbReference type="NCBI Taxonomy" id="722689"/>
    <lineage>
        <taxon>Bacteria</taxon>
        <taxon>Bacillati</taxon>
        <taxon>Actinomycetota</taxon>
        <taxon>Actinomycetes</taxon>
        <taxon>Propionibacteriales</taxon>
        <taxon>Kribbellaceae</taxon>
        <taxon>Kribbella</taxon>
    </lineage>
</organism>
<dbReference type="EMBL" id="SJKB01000025">
    <property type="protein sequence ID" value="TCC50412.1"/>
    <property type="molecule type" value="Genomic_DNA"/>
</dbReference>
<protein>
    <submittedName>
        <fullName evidence="1">DUF1931 family protein</fullName>
    </submittedName>
</protein>
<dbReference type="AlphaFoldDB" id="A0A4V2M881"/>